<evidence type="ECO:0000313" key="3">
    <source>
        <dbReference type="EMBL" id="MBP2187369.1"/>
    </source>
</evidence>
<keyword evidence="3" id="KW-0413">Isomerase</keyword>
<name>A0ABS4Q6Q8_9NOCA</name>
<evidence type="ECO:0000256" key="1">
    <source>
        <dbReference type="ARBA" id="ARBA00023027"/>
    </source>
</evidence>
<dbReference type="GO" id="GO:0016853">
    <property type="term" value="F:isomerase activity"/>
    <property type="evidence" value="ECO:0007669"/>
    <property type="project" value="UniProtKB-KW"/>
</dbReference>
<feature type="domain" description="NAD-dependent epimerase/dehydratase" evidence="2">
    <location>
        <begin position="3"/>
        <end position="121"/>
    </location>
</feature>
<reference evidence="3 4" key="1">
    <citation type="submission" date="2021-03" db="EMBL/GenBank/DDBJ databases">
        <title>Sequencing the genomes of 1000 actinobacteria strains.</title>
        <authorList>
            <person name="Klenk H.-P."/>
        </authorList>
    </citation>
    <scope>NUCLEOTIDE SEQUENCE [LARGE SCALE GENOMIC DNA]</scope>
    <source>
        <strain evidence="3 4">DSM 45516</strain>
    </source>
</reference>
<dbReference type="Proteomes" id="UP001519325">
    <property type="component" value="Unassembled WGS sequence"/>
</dbReference>
<dbReference type="Gene3D" id="3.40.50.720">
    <property type="entry name" value="NAD(P)-binding Rossmann-like Domain"/>
    <property type="match status" value="1"/>
</dbReference>
<dbReference type="EC" id="5.1.3.25" evidence="3"/>
<protein>
    <submittedName>
        <fullName evidence="3">dTDP-L-rhamnose 4-epimerase</fullName>
        <ecNumber evidence="3">5.1.3.25</ecNumber>
    </submittedName>
</protein>
<dbReference type="PANTHER" id="PTHR43574">
    <property type="entry name" value="EPIMERASE-RELATED"/>
    <property type="match status" value="1"/>
</dbReference>
<keyword evidence="4" id="KW-1185">Reference proteome</keyword>
<sequence length="347" mass="36565">MKVLVTGAAGFLGSYVYQALSEAGHEVTGIDLLTEAVHGAGAVPPEGVARVDVRDVAALVPVLRGVDVVCHFAAQTVNDCDPSDYAIHNDQGTVALLTAMAESKTRRLVLASSTGVYGEGRYRTVRGGPFFPGLRLRADLDRGLFDHRAPRTGEILTWEPVGEDAPPRPRGFYPASKAAQENYAFAWGLSTGAAVTVLRFHSVYGEGAHTGLPARFRAALAAGSVPHVFEDGGQVRDFVHITDAVSATLAAVERALPGFVPLNIASGNPVTIWEVASIMAKAQGGPEPIVTGQYRLPDVRHFVAAPVRAHHALGFTATIPPRVGLAEYAAAQPLSVVETTRPVGSEP</sequence>
<keyword evidence="1" id="KW-0520">NAD</keyword>
<dbReference type="Pfam" id="PF01370">
    <property type="entry name" value="Epimerase"/>
    <property type="match status" value="2"/>
</dbReference>
<dbReference type="EMBL" id="JAGGMR010000001">
    <property type="protein sequence ID" value="MBP2187369.1"/>
    <property type="molecule type" value="Genomic_DNA"/>
</dbReference>
<dbReference type="SUPFAM" id="SSF51735">
    <property type="entry name" value="NAD(P)-binding Rossmann-fold domains"/>
    <property type="match status" value="1"/>
</dbReference>
<dbReference type="InterPro" id="IPR036291">
    <property type="entry name" value="NAD(P)-bd_dom_sf"/>
</dbReference>
<accession>A0ABS4Q6Q8</accession>
<feature type="domain" description="NAD-dependent epimerase/dehydratase" evidence="2">
    <location>
        <begin position="162"/>
        <end position="254"/>
    </location>
</feature>
<gene>
    <name evidence="3" type="ORF">BJ987_000270</name>
</gene>
<dbReference type="InterPro" id="IPR001509">
    <property type="entry name" value="Epimerase_deHydtase"/>
</dbReference>
<dbReference type="RefSeq" id="WP_209883927.1">
    <property type="nucleotide sequence ID" value="NZ_JAGGMR010000001.1"/>
</dbReference>
<organism evidence="3 4">
    <name type="scientific">Nocardia goodfellowii</name>
    <dbReference type="NCBI Taxonomy" id="882446"/>
    <lineage>
        <taxon>Bacteria</taxon>
        <taxon>Bacillati</taxon>
        <taxon>Actinomycetota</taxon>
        <taxon>Actinomycetes</taxon>
        <taxon>Mycobacteriales</taxon>
        <taxon>Nocardiaceae</taxon>
        <taxon>Nocardia</taxon>
    </lineage>
</organism>
<comment type="caution">
    <text evidence="3">The sequence shown here is derived from an EMBL/GenBank/DDBJ whole genome shotgun (WGS) entry which is preliminary data.</text>
</comment>
<evidence type="ECO:0000313" key="4">
    <source>
        <dbReference type="Proteomes" id="UP001519325"/>
    </source>
</evidence>
<proteinExistence type="predicted"/>
<evidence type="ECO:0000259" key="2">
    <source>
        <dbReference type="Pfam" id="PF01370"/>
    </source>
</evidence>